<keyword evidence="1" id="KW-0732">Signal</keyword>
<sequence>MFRLSLLSLFIFTAIACNSTEESLNFNAMDDAAIIAYNAGIEGQADKISCEQRRELSSLIPKRVCDSENMRERDLELTFDRLNTVHSGRTIRSPSEPR</sequence>
<dbReference type="Proteomes" id="UP000218172">
    <property type="component" value="Unassembled WGS sequence"/>
</dbReference>
<evidence type="ECO:0000313" key="2">
    <source>
        <dbReference type="EMBL" id="PCH60207.1"/>
    </source>
</evidence>
<feature type="signal peptide" evidence="1">
    <location>
        <begin position="1"/>
        <end position="16"/>
    </location>
</feature>
<protein>
    <submittedName>
        <fullName evidence="2">Uncharacterized protein</fullName>
    </submittedName>
</protein>
<organism evidence="2 3">
    <name type="scientific">SAR86 cluster bacterium</name>
    <dbReference type="NCBI Taxonomy" id="2030880"/>
    <lineage>
        <taxon>Bacteria</taxon>
        <taxon>Pseudomonadati</taxon>
        <taxon>Pseudomonadota</taxon>
        <taxon>Gammaproteobacteria</taxon>
        <taxon>SAR86 cluster</taxon>
    </lineage>
</organism>
<accession>A0A2A4MKD4</accession>
<evidence type="ECO:0000313" key="3">
    <source>
        <dbReference type="Proteomes" id="UP000218172"/>
    </source>
</evidence>
<gene>
    <name evidence="2" type="ORF">COC19_06205</name>
</gene>
<name>A0A2A4MKD4_9GAMM</name>
<comment type="caution">
    <text evidence="2">The sequence shown here is derived from an EMBL/GenBank/DDBJ whole genome shotgun (WGS) entry which is preliminary data.</text>
</comment>
<dbReference type="EMBL" id="NVQR01000097">
    <property type="protein sequence ID" value="PCH60207.1"/>
    <property type="molecule type" value="Genomic_DNA"/>
</dbReference>
<dbReference type="PROSITE" id="PS51257">
    <property type="entry name" value="PROKAR_LIPOPROTEIN"/>
    <property type="match status" value="1"/>
</dbReference>
<dbReference type="AlphaFoldDB" id="A0A2A4MKD4"/>
<feature type="chain" id="PRO_5012946613" evidence="1">
    <location>
        <begin position="17"/>
        <end position="98"/>
    </location>
</feature>
<evidence type="ECO:0000256" key="1">
    <source>
        <dbReference type="SAM" id="SignalP"/>
    </source>
</evidence>
<reference evidence="3" key="1">
    <citation type="submission" date="2017-08" db="EMBL/GenBank/DDBJ databases">
        <title>A dynamic microbial community with high functional redundancy inhabits the cold, oxic subseafloor aquifer.</title>
        <authorList>
            <person name="Tully B.J."/>
            <person name="Wheat C.G."/>
            <person name="Glazer B.T."/>
            <person name="Huber J.A."/>
        </authorList>
    </citation>
    <scope>NUCLEOTIDE SEQUENCE [LARGE SCALE GENOMIC DNA]</scope>
</reference>
<proteinExistence type="predicted"/>